<evidence type="ECO:0000313" key="6">
    <source>
        <dbReference type="Proteomes" id="UP000224740"/>
    </source>
</evidence>
<name>A0A347TMJ0_9BACT</name>
<dbReference type="Gene3D" id="3.40.50.150">
    <property type="entry name" value="Vaccinia Virus protein VP39"/>
    <property type="match status" value="1"/>
</dbReference>
<dbReference type="InterPro" id="IPR003356">
    <property type="entry name" value="DNA_methylase_A-5"/>
</dbReference>
<keyword evidence="6" id="KW-1185">Reference proteome</keyword>
<dbReference type="Gene3D" id="3.90.1570.30">
    <property type="match status" value="1"/>
</dbReference>
<dbReference type="GO" id="GO:0008170">
    <property type="term" value="F:N-methyltransferase activity"/>
    <property type="evidence" value="ECO:0007669"/>
    <property type="project" value="InterPro"/>
</dbReference>
<dbReference type="Pfam" id="PF13588">
    <property type="entry name" value="HSDR_N_2"/>
    <property type="match status" value="1"/>
</dbReference>
<evidence type="ECO:0000313" key="5">
    <source>
        <dbReference type="EMBL" id="PHO16495.1"/>
    </source>
</evidence>
<feature type="domain" description="Type I restriction enzyme R protein N-terminal" evidence="3">
    <location>
        <begin position="55"/>
        <end position="162"/>
    </location>
</feature>
<dbReference type="Proteomes" id="UP000224740">
    <property type="component" value="Unassembled WGS sequence"/>
</dbReference>
<dbReference type="REBASE" id="270426">
    <property type="entry name" value="M.Ama15502ORF2103P"/>
</dbReference>
<evidence type="ECO:0000313" key="4">
    <source>
        <dbReference type="EMBL" id="AXX87818.1"/>
    </source>
</evidence>
<keyword evidence="4" id="KW-0808">Transferase</keyword>
<dbReference type="EMBL" id="NXAO01000005">
    <property type="protein sequence ID" value="PHO16495.1"/>
    <property type="molecule type" value="Genomic_DNA"/>
</dbReference>
<dbReference type="EMBL" id="CP032101">
    <property type="protein sequence ID" value="AXX87818.1"/>
    <property type="molecule type" value="Genomic_DNA"/>
</dbReference>
<dbReference type="PANTHER" id="PTHR42998">
    <property type="entry name" value="TYPE I RESTRICTION ENZYME HINDVIIP M PROTEIN-RELATED"/>
    <property type="match status" value="1"/>
</dbReference>
<evidence type="ECO:0000313" key="7">
    <source>
        <dbReference type="Proteomes" id="UP000264693"/>
    </source>
</evidence>
<dbReference type="AlphaFoldDB" id="A0A347TMJ0"/>
<dbReference type="KEGG" id="amar:AMRN_2103"/>
<reference evidence="4 7" key="3">
    <citation type="submission" date="2018-08" db="EMBL/GenBank/DDBJ databases">
        <title>Complete genome of the Arcobacter marinus type strain JCM 15502.</title>
        <authorList>
            <person name="Miller W.G."/>
            <person name="Yee E."/>
            <person name="Huynh S."/>
            <person name="Parker C.T."/>
        </authorList>
    </citation>
    <scope>NUCLEOTIDE SEQUENCE [LARGE SCALE GENOMIC DNA]</scope>
    <source>
        <strain evidence="4 7">JCM 15502</strain>
    </source>
</reference>
<sequence length="723" mass="84307">MKISEILKDTNYKLTQFKSEYIEEIETLIFEKELKGHQAYYINCLVRKKDIKLTPEEIVRQLFLLSLHKDYDYPYNRMQIEFSVHFGREVKRADIVIMDKVQPTVPYIVIEVKKPKLKDGKEQLKSYCNSTGATMAIWSNGEQTVYYHRKDPNYFEPIPDIPSSHQSLKDVLKEEFNIQDLIKKDILKTQRRSLKNIVLDMEDEVLANAGVDVFEEVFKLIFIKLFDELQNTRGFTKNLEFRNYGESDRELKEKIVNLFSQAKEQWGGIFKDDETIDLTPSHLSVCVSSLQDVKLFNSNLDVIDDAFEYLVNKNAKGEKGQYFTPRYAIDMCVRMLNPQEHEYMIDTAAGSCGFPIHAVFDVWRKIYKELGIPLSHLLTAEEKHPRALKYVKEKVFGIDFDKKTVRVARMLNIIAGDGHTNVLNMNSLDFERWDENTKDEEWQDTYFEGWKRLKKLRAIKNENKEFNFDIVMANPPFAGDIKESRILHRYELGKKSNGKYQTKVGRDILFIERNLDMLKSGGRMAVVLPQGRFNNSSDKHIRDYIAERCRILAVVGLHGNVFKPHTGTKTSVLIVQKWDDEICPKKDDYNIFFATMQSPSKDNSGEKLYVKQKYVSIFENHKLIKYTKEDFINKYGSIDEATKYKIKDSGEIINGIEFKRSALTKDDVINWVNPTEEINLVLDSHDHLIVDHDLFNHDEFTQDGIAEAFNEFAKKENLSFSGK</sequence>
<gene>
    <name evidence="4" type="ORF">AMRN_2103</name>
    <name evidence="5" type="ORF">CPH92_01040</name>
</gene>
<dbReference type="RefSeq" id="WP_099309958.1">
    <property type="nucleotide sequence ID" value="NZ_CP032101.1"/>
</dbReference>
<reference evidence="6" key="1">
    <citation type="submission" date="2017-09" db="EMBL/GenBank/DDBJ databases">
        <title>Arcobacter canalis sp. nov., a new species isolated from a water canal contaminated with urban sewage.</title>
        <authorList>
            <person name="Perez-Cataluna A."/>
            <person name="Salas-Masso N."/>
            <person name="Figueras M.J."/>
        </authorList>
    </citation>
    <scope>NUCLEOTIDE SEQUENCE [LARGE SCALE GENOMIC DNA]</scope>
    <source>
        <strain evidence="6">CECT 7727</strain>
    </source>
</reference>
<dbReference type="InterPro" id="IPR029063">
    <property type="entry name" value="SAM-dependent_MTases_sf"/>
</dbReference>
<organism evidence="4 7">
    <name type="scientific">Malaciobacter marinus</name>
    <dbReference type="NCBI Taxonomy" id="505249"/>
    <lineage>
        <taxon>Bacteria</taxon>
        <taxon>Pseudomonadati</taxon>
        <taxon>Campylobacterota</taxon>
        <taxon>Epsilonproteobacteria</taxon>
        <taxon>Campylobacterales</taxon>
        <taxon>Arcobacteraceae</taxon>
        <taxon>Malaciobacter</taxon>
    </lineage>
</organism>
<protein>
    <submittedName>
        <fullName evidence="5">SAM-dependent methyltransferase</fullName>
    </submittedName>
    <submittedName>
        <fullName evidence="4">Type IIB restriction/modification system, restriction/methyltransferase subunit</fullName>
    </submittedName>
</protein>
<dbReference type="Pfam" id="PF02384">
    <property type="entry name" value="N6_Mtase"/>
    <property type="match status" value="1"/>
</dbReference>
<evidence type="ECO:0000256" key="1">
    <source>
        <dbReference type="ARBA" id="ARBA00006594"/>
    </source>
</evidence>
<feature type="domain" description="DNA methylase adenine-specific" evidence="2">
    <location>
        <begin position="300"/>
        <end position="605"/>
    </location>
</feature>
<evidence type="ECO:0000259" key="2">
    <source>
        <dbReference type="Pfam" id="PF02384"/>
    </source>
</evidence>
<reference evidence="5" key="2">
    <citation type="submission" date="2017-09" db="EMBL/GenBank/DDBJ databases">
        <authorList>
            <person name="Perez-Cataluna A."/>
            <person name="Figueras M.J."/>
            <person name="Salas-Masso N."/>
        </authorList>
    </citation>
    <scope>NUCLEOTIDE SEQUENCE</scope>
    <source>
        <strain evidence="5">CECT 7727</strain>
    </source>
</reference>
<dbReference type="PRINTS" id="PR00507">
    <property type="entry name" value="N12N6MTFRASE"/>
</dbReference>
<dbReference type="Proteomes" id="UP000264693">
    <property type="component" value="Chromosome"/>
</dbReference>
<dbReference type="PANTHER" id="PTHR42998:SF1">
    <property type="entry name" value="TYPE I RESTRICTION ENZYME HINDI METHYLASE SUBUNIT"/>
    <property type="match status" value="1"/>
</dbReference>
<keyword evidence="4" id="KW-0489">Methyltransferase</keyword>
<dbReference type="InterPro" id="IPR029464">
    <property type="entry name" value="HSDR_N"/>
</dbReference>
<dbReference type="InterPro" id="IPR052916">
    <property type="entry name" value="Type-I_RE_MTase_Subunit"/>
</dbReference>
<comment type="similarity">
    <text evidence="1">Belongs to the N(4)/N(6)-methyltransferase family.</text>
</comment>
<proteinExistence type="inferred from homology"/>
<dbReference type="SUPFAM" id="SSF53335">
    <property type="entry name" value="S-adenosyl-L-methionine-dependent methyltransferases"/>
    <property type="match status" value="1"/>
</dbReference>
<dbReference type="GO" id="GO:0003677">
    <property type="term" value="F:DNA binding"/>
    <property type="evidence" value="ECO:0007669"/>
    <property type="project" value="InterPro"/>
</dbReference>
<evidence type="ECO:0000259" key="3">
    <source>
        <dbReference type="Pfam" id="PF13588"/>
    </source>
</evidence>
<accession>A0A347TMJ0</accession>
<dbReference type="GO" id="GO:0032259">
    <property type="term" value="P:methylation"/>
    <property type="evidence" value="ECO:0007669"/>
    <property type="project" value="UniProtKB-KW"/>
</dbReference>